<reference evidence="1" key="2">
    <citation type="journal article" date="2015" name="Fish Shellfish Immunol.">
        <title>Early steps in the European eel (Anguilla anguilla)-Vibrio vulnificus interaction in the gills: Role of the RtxA13 toxin.</title>
        <authorList>
            <person name="Callol A."/>
            <person name="Pajuelo D."/>
            <person name="Ebbesson L."/>
            <person name="Teles M."/>
            <person name="MacKenzie S."/>
            <person name="Amaro C."/>
        </authorList>
    </citation>
    <scope>NUCLEOTIDE SEQUENCE</scope>
</reference>
<name>A0A0E9QL89_ANGAN</name>
<proteinExistence type="predicted"/>
<organism evidence="1">
    <name type="scientific">Anguilla anguilla</name>
    <name type="common">European freshwater eel</name>
    <name type="synonym">Muraena anguilla</name>
    <dbReference type="NCBI Taxonomy" id="7936"/>
    <lineage>
        <taxon>Eukaryota</taxon>
        <taxon>Metazoa</taxon>
        <taxon>Chordata</taxon>
        <taxon>Craniata</taxon>
        <taxon>Vertebrata</taxon>
        <taxon>Euteleostomi</taxon>
        <taxon>Actinopterygii</taxon>
        <taxon>Neopterygii</taxon>
        <taxon>Teleostei</taxon>
        <taxon>Anguilliformes</taxon>
        <taxon>Anguillidae</taxon>
        <taxon>Anguilla</taxon>
    </lineage>
</organism>
<reference evidence="1" key="1">
    <citation type="submission" date="2014-11" db="EMBL/GenBank/DDBJ databases">
        <authorList>
            <person name="Amaro Gonzalez C."/>
        </authorList>
    </citation>
    <scope>NUCLEOTIDE SEQUENCE</scope>
</reference>
<dbReference type="EMBL" id="GBXM01091018">
    <property type="protein sequence ID" value="JAH17559.1"/>
    <property type="molecule type" value="Transcribed_RNA"/>
</dbReference>
<evidence type="ECO:0000313" key="1">
    <source>
        <dbReference type="EMBL" id="JAH17559.1"/>
    </source>
</evidence>
<accession>A0A0E9QL89</accession>
<sequence length="12" mass="1461">MLSCHFRIGFHL</sequence>
<protein>
    <submittedName>
        <fullName evidence="1">Uncharacterized protein</fullName>
    </submittedName>
</protein>